<reference evidence="2 3" key="3">
    <citation type="journal article" date="2005" name="Nature">
        <title>Generation and annotation of the DNA sequences of human chromosomes 2 and 4.</title>
        <authorList>
            <person name="Hillier L.W."/>
            <person name="Graves T.A."/>
            <person name="Fulton R.S."/>
            <person name="Fulton L.A."/>
            <person name="Pepin K.H."/>
            <person name="Minx P."/>
            <person name="Wagner-McPherson C."/>
            <person name="Layman D."/>
            <person name="Wylie K."/>
            <person name="Sekhon M."/>
            <person name="Becker M.C."/>
            <person name="Fewell G.A."/>
            <person name="Delehaunty K.D."/>
            <person name="Miner T.L."/>
            <person name="Nash W.E."/>
            <person name="Kremitzki C."/>
            <person name="Oddy L."/>
            <person name="Du H."/>
            <person name="Sun H."/>
            <person name="Bradshaw-Cordum H."/>
            <person name="Ali J."/>
            <person name="Carter J."/>
            <person name="Cordes M."/>
            <person name="Harris A."/>
            <person name="Isak A."/>
            <person name="van Brunt A."/>
            <person name="Nguyen C."/>
            <person name="Du F."/>
            <person name="Courtney L."/>
            <person name="Kalicki J."/>
            <person name="Ozersky P."/>
            <person name="Abbott S."/>
            <person name="Armstrong J."/>
            <person name="Belter E.A."/>
            <person name="Caruso L."/>
            <person name="Cedroni M."/>
            <person name="Cotton M."/>
            <person name="Davidson T."/>
            <person name="Desai A."/>
            <person name="Elliott G."/>
            <person name="Erb T."/>
            <person name="Fronick C."/>
            <person name="Gaige T."/>
            <person name="Haakenson W."/>
            <person name="Haglund K."/>
            <person name="Holmes A."/>
            <person name="Harkins R."/>
            <person name="Kim K."/>
            <person name="Kruchowski S.S."/>
            <person name="Strong C.M."/>
            <person name="Grewal N."/>
            <person name="Goyea E."/>
            <person name="Hou S."/>
            <person name="Levy A."/>
            <person name="Martinka S."/>
            <person name="Mead K."/>
            <person name="McLellan M.D."/>
            <person name="Meyer R."/>
            <person name="Randall-Maher J."/>
            <person name="Tomlinson C."/>
            <person name="Dauphin-Kohlberg S."/>
            <person name="Kozlowicz-Reilly A."/>
            <person name="Shah N."/>
            <person name="Swearengen-Shahid S."/>
            <person name="Snider J."/>
            <person name="Strong J.T."/>
            <person name="Thompson J."/>
            <person name="Yoakum M."/>
            <person name="Leonard S."/>
            <person name="Pearman C."/>
            <person name="Trani L."/>
            <person name="Radionenko M."/>
            <person name="Waligorski J.E."/>
            <person name="Wang C."/>
            <person name="Rock S.M."/>
            <person name="Tin-Wollam A.M."/>
            <person name="Maupin R."/>
            <person name="Latreille P."/>
            <person name="Wendl M.C."/>
            <person name="Yang S.P."/>
            <person name="Pohl C."/>
            <person name="Wallis J.W."/>
            <person name="Spieth J."/>
            <person name="Bieri T.A."/>
            <person name="Berkowicz N."/>
            <person name="Nelson J.O."/>
            <person name="Osborne J."/>
            <person name="Ding L."/>
            <person name="Meyer R."/>
            <person name="Sabo A."/>
            <person name="Shotland Y."/>
            <person name="Sinha P."/>
            <person name="Wohldmann P.E."/>
            <person name="Cook L.L."/>
            <person name="Hickenbotham M.T."/>
            <person name="Eldred J."/>
            <person name="Williams D."/>
            <person name="Jones T.A."/>
            <person name="She X."/>
            <person name="Ciccarelli F.D."/>
            <person name="Izaurralde E."/>
            <person name="Taylor J."/>
            <person name="Schmutz J."/>
            <person name="Myers R.M."/>
            <person name="Cox D.R."/>
            <person name="Huang X."/>
            <person name="McPherson J.D."/>
            <person name="Mardis E.R."/>
            <person name="Clifton S.W."/>
            <person name="Warren W.C."/>
            <person name="Chinwalla A.T."/>
            <person name="Eddy S.R."/>
            <person name="Marra M.A."/>
            <person name="Ovcharenko I."/>
            <person name="Furey T.S."/>
            <person name="Miller W."/>
            <person name="Eichler E.E."/>
            <person name="Bork P."/>
            <person name="Suyama M."/>
            <person name="Torrents D."/>
            <person name="Waterston R.H."/>
            <person name="Wilson R.K."/>
        </authorList>
    </citation>
    <scope>NUCLEOTIDE SEQUENCE [LARGE SCALE GENOMIC DNA]</scope>
</reference>
<evidence type="ECO:0000313" key="3">
    <source>
        <dbReference type="Proteomes" id="UP000005640"/>
    </source>
</evidence>
<dbReference type="Ensembl" id="ENST00000481541.1">
    <property type="protein sequence ID" value="ENSP00000508513.1"/>
    <property type="gene ID" value="ENSG00000115486.13"/>
</dbReference>
<dbReference type="GO" id="GO:0008488">
    <property type="term" value="F:gamma-glutamyl carboxylase activity"/>
    <property type="evidence" value="ECO:0007669"/>
    <property type="project" value="InterPro"/>
</dbReference>
<accession>A0A8I5KV68</accession>
<evidence type="ECO:0007829" key="5">
    <source>
        <dbReference type="ProteomicsDB" id="A0A8I5KV68"/>
    </source>
</evidence>
<dbReference type="HGNC" id="HGNC:4247">
    <property type="gene designation" value="GGCX"/>
</dbReference>
<keyword evidence="4 5" id="KW-1267">Proteomics identification</keyword>
<evidence type="ECO:0007829" key="4">
    <source>
        <dbReference type="PeptideAtlas" id="A0A8I5KV68"/>
    </source>
</evidence>
<dbReference type="AlphaFoldDB" id="A0A8I5KV68"/>
<dbReference type="OpenTargets" id="ENSG00000115486"/>
<dbReference type="InterPro" id="IPR053934">
    <property type="entry name" value="HTTM_dom"/>
</dbReference>
<dbReference type="InterPro" id="IPR007782">
    <property type="entry name" value="VKG_COase"/>
</dbReference>
<dbReference type="GeneTree" id="ENSGT00390000014909"/>
<feature type="domain" description="HTTM" evidence="1">
    <location>
        <begin position="15"/>
        <end position="68"/>
    </location>
</feature>
<reference evidence="2" key="5">
    <citation type="submission" date="2025-09" db="UniProtKB">
        <authorList>
            <consortium name="Ensembl"/>
        </authorList>
    </citation>
    <scope>IDENTIFICATION</scope>
</reference>
<reference evidence="2 3" key="2">
    <citation type="journal article" date="2004" name="Nature">
        <title>Finishing the euchromatic sequence of the human genome.</title>
        <authorList>
            <consortium name="International Human Genome Sequencing Consortium"/>
        </authorList>
    </citation>
    <scope>NUCLEOTIDE SEQUENCE [LARGE SCALE GENOMIC DNA]</scope>
</reference>
<dbReference type="Pfam" id="PF05090">
    <property type="entry name" value="HTTM"/>
    <property type="match status" value="1"/>
</dbReference>
<dbReference type="EMBL" id="AC016753">
    <property type="status" value="NOT_ANNOTATED_CDS"/>
    <property type="molecule type" value="Genomic_DNA"/>
</dbReference>
<dbReference type="PANTHER" id="PTHR12639">
    <property type="entry name" value="VITAMIN K-DEPENDENT GAMMA-CARBOXYLASE"/>
    <property type="match status" value="1"/>
</dbReference>
<organism evidence="2 3">
    <name type="scientific">Homo sapiens</name>
    <name type="common">Human</name>
    <dbReference type="NCBI Taxonomy" id="9606"/>
    <lineage>
        <taxon>Eukaryota</taxon>
        <taxon>Metazoa</taxon>
        <taxon>Chordata</taxon>
        <taxon>Craniata</taxon>
        <taxon>Vertebrata</taxon>
        <taxon>Euteleostomi</taxon>
        <taxon>Mammalia</taxon>
        <taxon>Eutheria</taxon>
        <taxon>Euarchontoglires</taxon>
        <taxon>Primates</taxon>
        <taxon>Haplorrhini</taxon>
        <taxon>Catarrhini</taxon>
        <taxon>Hominidae</taxon>
        <taxon>Homo</taxon>
    </lineage>
</organism>
<proteinExistence type="evidence at protein level"/>
<name>A0A8I5KV68_HUMAN</name>
<gene>
    <name evidence="2" type="primary">GGCX</name>
</gene>
<dbReference type="PANTHER" id="PTHR12639:SF6">
    <property type="entry name" value="VITAMIN K-DEPENDENT GAMMA-CARBOXYLASE"/>
    <property type="match status" value="1"/>
</dbReference>
<dbReference type="OrthoDB" id="206689at2759"/>
<protein>
    <submittedName>
        <fullName evidence="2">Gamma-glutamyl carboxylase</fullName>
    </submittedName>
</protein>
<reference evidence="2 3" key="1">
    <citation type="journal article" date="2001" name="Nature">
        <title>Initial sequencing and analysis of the human genome.</title>
        <authorList>
            <consortium name="International Human Genome Sequencing Consortium"/>
            <person name="Lander E.S."/>
            <person name="Linton L.M."/>
            <person name="Birren B."/>
            <person name="Nusbaum C."/>
            <person name="Zody M.C."/>
            <person name="Baldwin J."/>
            <person name="Devon K."/>
            <person name="Dewar K."/>
            <person name="Doyle M."/>
            <person name="FitzHugh W."/>
            <person name="Funke R."/>
            <person name="Gage D."/>
            <person name="Harris K."/>
            <person name="Heaford A."/>
            <person name="Howland J."/>
            <person name="Kann L."/>
            <person name="Lehoczky J."/>
            <person name="LeVine R."/>
            <person name="McEwan P."/>
            <person name="McKernan K."/>
            <person name="Meldrim J."/>
            <person name="Mesirov J.P."/>
            <person name="Miranda C."/>
            <person name="Morris W."/>
            <person name="Naylor J."/>
            <person name="Raymond C."/>
            <person name="Rosetti M."/>
            <person name="Santos R."/>
            <person name="Sheridan A."/>
            <person name="Sougnez C."/>
            <person name="Stange-Thomann N."/>
            <person name="Stojanovic N."/>
            <person name="Subramanian A."/>
            <person name="Wyman D."/>
            <person name="Rogers J."/>
            <person name="Sulston J."/>
            <person name="Ainscough R."/>
            <person name="Beck S."/>
            <person name="Bentley D."/>
            <person name="Burton J."/>
            <person name="Clee C."/>
            <person name="Carter N."/>
            <person name="Coulson A."/>
            <person name="Deadman R."/>
            <person name="Deloukas P."/>
            <person name="Dunham A."/>
            <person name="Dunham I."/>
            <person name="Durbin R."/>
            <person name="French L."/>
            <person name="Grafham D."/>
            <person name="Gregory S."/>
            <person name="Hubbard T."/>
            <person name="Humphray S."/>
            <person name="Hunt A."/>
            <person name="Jones M."/>
            <person name="Lloyd C."/>
            <person name="McMurray A."/>
            <person name="Matthews L."/>
            <person name="Mercer S."/>
            <person name="Milne S."/>
            <person name="Mullikin J.C."/>
            <person name="Mungall A."/>
            <person name="Plumb R."/>
            <person name="Ross M."/>
            <person name="Shownkeen R."/>
            <person name="Sims S."/>
            <person name="Waterston R.H."/>
            <person name="Wilson R.K."/>
            <person name="Hillier L.W."/>
            <person name="McPherson J.D."/>
            <person name="Marra M.A."/>
            <person name="Mardis E.R."/>
            <person name="Fulton L.A."/>
            <person name="Chinwalla A.T."/>
            <person name="Pepin K.H."/>
            <person name="Gish W.R."/>
            <person name="Chissoe S.L."/>
            <person name="Wendl M.C."/>
            <person name="Delehaunty K.D."/>
            <person name="Miner T.L."/>
            <person name="Delehaunty A."/>
            <person name="Kramer J.B."/>
            <person name="Cook L.L."/>
            <person name="Fulton R.S."/>
            <person name="Johnson D.L."/>
            <person name="Minx P.J."/>
            <person name="Clifton S.W."/>
            <person name="Hawkins T."/>
            <person name="Branscomb E."/>
            <person name="Predki P."/>
            <person name="Richardson P."/>
            <person name="Wenning S."/>
            <person name="Slezak T."/>
            <person name="Doggett N."/>
            <person name="Cheng J.F."/>
            <person name="Olsen A."/>
            <person name="Lucas S."/>
            <person name="Elkin C."/>
            <person name="Uberbacher E."/>
            <person name="Frazier M."/>
            <person name="Gibbs R.A."/>
            <person name="Muzny D.M."/>
            <person name="Scherer S.E."/>
            <person name="Bouck J.B."/>
            <person name="Sodergren E.J."/>
            <person name="Worley K.C."/>
            <person name="Rives C.M."/>
            <person name="Gorrell J.H."/>
            <person name="Metzker M.L."/>
            <person name="Naylor S.L."/>
            <person name="Kucherlapati R.S."/>
            <person name="Nelson D.L."/>
            <person name="Weinstock G.M."/>
            <person name="Sakaki Y."/>
            <person name="Fujiyama A."/>
            <person name="Hattori M."/>
            <person name="Yada T."/>
            <person name="Toyoda A."/>
            <person name="Itoh T."/>
            <person name="Kawagoe C."/>
            <person name="Watanabe H."/>
            <person name="Totoki Y."/>
            <person name="Taylor T."/>
            <person name="Weissenbach J."/>
            <person name="Heilig R."/>
            <person name="Saurin W."/>
            <person name="Artiguenave F."/>
            <person name="Brottier P."/>
            <person name="Bruls T."/>
            <person name="Pelletier E."/>
            <person name="Robert C."/>
            <person name="Wincker P."/>
            <person name="Smith D.R."/>
            <person name="Doucette-Stamm L."/>
            <person name="Rubenfield M."/>
            <person name="Weinstock K."/>
            <person name="Lee H.M."/>
            <person name="Dubois J."/>
            <person name="Rosenthal A."/>
            <person name="Platzer M."/>
            <person name="Nyakatura G."/>
            <person name="Taudien S."/>
            <person name="Rump A."/>
            <person name="Yang H."/>
            <person name="Yu J."/>
            <person name="Wang J."/>
            <person name="Huang G."/>
            <person name="Gu J."/>
            <person name="Hood L."/>
            <person name="Rowen L."/>
            <person name="Madan A."/>
            <person name="Qin S."/>
            <person name="Davis R.W."/>
            <person name="Federspiel N.A."/>
            <person name="Abola A.P."/>
            <person name="Proctor M.J."/>
            <person name="Myers R.M."/>
            <person name="Schmutz J."/>
            <person name="Dickson M."/>
            <person name="Grimwood J."/>
            <person name="Cox D.R."/>
            <person name="Olson M.V."/>
            <person name="Kaul R."/>
            <person name="Raymond C."/>
            <person name="Shimizu N."/>
            <person name="Kawasaki K."/>
            <person name="Minoshima S."/>
            <person name="Evans G.A."/>
            <person name="Athanasiou M."/>
            <person name="Schultz R."/>
            <person name="Roe B.A."/>
            <person name="Chen F."/>
            <person name="Pan H."/>
            <person name="Ramser J."/>
            <person name="Lehrach H."/>
            <person name="Reinhardt R."/>
            <person name="McCombie W.R."/>
            <person name="de la Bastide M."/>
            <person name="Dedhia N."/>
            <person name="Blocker H."/>
            <person name="Hornischer K."/>
            <person name="Nordsiek G."/>
            <person name="Agarwala R."/>
            <person name="Aravind L."/>
            <person name="Bailey J.A."/>
            <person name="Bateman A."/>
            <person name="Batzoglou S."/>
            <person name="Birney E."/>
            <person name="Bork P."/>
            <person name="Brown D.G."/>
            <person name="Burge C.B."/>
            <person name="Cerutti L."/>
            <person name="Chen H.C."/>
            <person name="Church D."/>
            <person name="Clamp M."/>
            <person name="Copley R.R."/>
            <person name="Doerks T."/>
            <person name="Eddy S.R."/>
            <person name="Eichler E.E."/>
            <person name="Furey T.S."/>
            <person name="Galagan J."/>
            <person name="Gilbert J.G."/>
            <person name="Harmon C."/>
            <person name="Hayashizaki Y."/>
            <person name="Haussler D."/>
            <person name="Hermjakob H."/>
            <person name="Hokamp K."/>
            <person name="Jang W."/>
            <person name="Johnson L.S."/>
            <person name="Jones T.A."/>
            <person name="Kasif S."/>
            <person name="Kaspryzk A."/>
            <person name="Kennedy S."/>
            <person name="Kent W.J."/>
            <person name="Kitts P."/>
            <person name="Koonin E.V."/>
            <person name="Korf I."/>
            <person name="Kulp D."/>
            <person name="Lancet D."/>
            <person name="Lowe T.M."/>
            <person name="McLysaght A."/>
            <person name="Mikkelsen T."/>
            <person name="Moran J.V."/>
            <person name="Mulder N."/>
            <person name="Pollara V.J."/>
            <person name="Ponting C.P."/>
            <person name="Schuler G."/>
            <person name="Schultz J."/>
            <person name="Slater G."/>
            <person name="Smit A.F."/>
            <person name="Stupka E."/>
            <person name="Szustakowski J."/>
            <person name="Thierry-Mieg D."/>
            <person name="Thierry-Mieg J."/>
            <person name="Wagner L."/>
            <person name="Wallis J."/>
            <person name="Wheeler R."/>
            <person name="Williams A."/>
            <person name="Wolf Y.I."/>
            <person name="Wolfe K.H."/>
            <person name="Yang S.P."/>
            <person name="Yeh R.F."/>
            <person name="Collins F."/>
            <person name="Guyer M.S."/>
            <person name="Peterson J."/>
            <person name="Felsenfeld A."/>
            <person name="Wetterstrand K.A."/>
            <person name="Patrinos A."/>
            <person name="Morgan M.J."/>
            <person name="de Jong P."/>
            <person name="Catanese J.J."/>
            <person name="Osoegawa K."/>
            <person name="Shizuya H."/>
            <person name="Choi S."/>
            <person name="Chen Y.J."/>
        </authorList>
    </citation>
    <scope>NUCLEOTIDE SEQUENCE [LARGE SCALE GENOMIC DNA]</scope>
</reference>
<keyword evidence="3" id="KW-1185">Reference proteome</keyword>
<evidence type="ECO:0000313" key="2">
    <source>
        <dbReference type="Ensembl" id="ENSP00000508513.1"/>
    </source>
</evidence>
<dbReference type="SMR" id="A0A8I5KV68"/>
<dbReference type="EMBL" id="KF459579">
    <property type="status" value="NOT_ANNOTATED_CDS"/>
    <property type="molecule type" value="Genomic_DNA"/>
</dbReference>
<dbReference type="Ensembl" id="ENST00000481541.1">
    <property type="protein sequence ID" value="ENSP00000508513.1"/>
    <property type="gene ID" value="ENSG00000115486.14"/>
</dbReference>
<evidence type="ECO:0000259" key="1">
    <source>
        <dbReference type="Pfam" id="PF05090"/>
    </source>
</evidence>
<dbReference type="Proteomes" id="UP000005640">
    <property type="component" value="Chromosome 2"/>
</dbReference>
<reference evidence="2" key="4">
    <citation type="submission" date="2025-08" db="UniProtKB">
        <authorList>
            <consortium name="Ensembl"/>
        </authorList>
    </citation>
    <scope>IDENTIFICATION</scope>
</reference>
<sequence length="75" mass="8333">MAVSAGSARTSPSSGFLMVLDIPQERGLSSLDRKYLDGLDVCRFPLLDALRPLPLDWMYLVYTIMFLGEGNCGKY</sequence>